<keyword evidence="2" id="KW-0974">Archaeal flagellum</keyword>
<dbReference type="GO" id="GO:0097588">
    <property type="term" value="P:archaeal or bacterial-type flagellum-dependent cell motility"/>
    <property type="evidence" value="ECO:0007669"/>
    <property type="project" value="InterPro"/>
</dbReference>
<name>F0LGX4_THEBM</name>
<evidence type="ECO:0000256" key="1">
    <source>
        <dbReference type="ARBA" id="ARBA00004618"/>
    </source>
</evidence>
<dbReference type="InterPro" id="IPR006752">
    <property type="entry name" value="Arch_fla_DE"/>
</dbReference>
<dbReference type="Pfam" id="PF04659">
    <property type="entry name" value="Arch_fla_DE"/>
    <property type="match status" value="1"/>
</dbReference>
<evidence type="ECO:0000313" key="5">
    <source>
        <dbReference type="Proteomes" id="UP000007478"/>
    </source>
</evidence>
<sequence length="266" mass="31372">MITEIEIEERLKKLRGKIPNVLIEDLRERLLSKMDILTPEQVDKIIERILQTYSGQVERLIKLDKRVEEIGKHIEEIRSYLIEKKGIGRDQAIIEEMAVEEKLPPNYEEIDITNSEKVKKEEEIMEKSFEIPQEIKDVLAVSSNGKARLERIPQDMTSTMIALKWLGFLIDRVGMQNLENILEFYYEIGWISENVLNTLLKYANGTKPHHREPNWRPEDKLTIQDHLISLLFIERLRGVRITREILDSIEREMKVINRILEEVYGV</sequence>
<reference evidence="4 5" key="1">
    <citation type="journal article" date="2011" name="J. Bacteriol.">
        <title>Complete genome sequence of the hyperthermophilic, piezophilic, heterotrophic, and carboxydotrophic archaeon Thermococcus barophilus MP.</title>
        <authorList>
            <person name="Vannier P."/>
            <person name="Marteinsson V.T."/>
            <person name="Fridjonsson O.H."/>
            <person name="Oger P."/>
            <person name="Jebbar M."/>
        </authorList>
    </citation>
    <scope>NUCLEOTIDE SEQUENCE [LARGE SCALE GENOMIC DNA]</scope>
    <source>
        <strain evidence="5">DSM 11836 / MP</strain>
    </source>
</reference>
<dbReference type="InterPro" id="IPR016682">
    <property type="entry name" value="FlaD_prd_arc"/>
</dbReference>
<dbReference type="PANTHER" id="PTHR40698:SF1">
    <property type="entry name" value="FLAGELLA-RELATED PROTEIN D-RELATED"/>
    <property type="match status" value="1"/>
</dbReference>
<dbReference type="KEGG" id="tba:TERMP_01206"/>
<dbReference type="PATRIC" id="fig|391623.17.peg.1209"/>
<dbReference type="PIRSF" id="PIRSF017066">
    <property type="entry name" value="FlaD_arch_prd"/>
    <property type="match status" value="1"/>
</dbReference>
<keyword evidence="5" id="KW-1185">Reference proteome</keyword>
<dbReference type="HOGENOM" id="CLU_047519_0_0_2"/>
<dbReference type="Proteomes" id="UP000007478">
    <property type="component" value="Chromosome"/>
</dbReference>
<gene>
    <name evidence="4" type="ordered locus">TERMP_01206</name>
</gene>
<dbReference type="EMBL" id="CP002372">
    <property type="protein sequence ID" value="ADT84182.1"/>
    <property type="molecule type" value="Genomic_DNA"/>
</dbReference>
<evidence type="ECO:0000313" key="4">
    <source>
        <dbReference type="EMBL" id="ADT84182.1"/>
    </source>
</evidence>
<dbReference type="AlphaFoldDB" id="F0LGX4"/>
<feature type="domain" description="Archaeal flagella protein FlaD/E" evidence="3">
    <location>
        <begin position="145"/>
        <end position="238"/>
    </location>
</feature>
<protein>
    <submittedName>
        <fullName evidence="4">Flagella protein FlaD-like protein</fullName>
    </submittedName>
</protein>
<dbReference type="RefSeq" id="WP_013467480.1">
    <property type="nucleotide sequence ID" value="NC_014804.1"/>
</dbReference>
<dbReference type="GO" id="GO:0097589">
    <property type="term" value="C:archaeal-type flagellum"/>
    <property type="evidence" value="ECO:0007669"/>
    <property type="project" value="UniProtKB-SubCell"/>
</dbReference>
<proteinExistence type="predicted"/>
<dbReference type="InterPro" id="IPR052494">
    <property type="entry name" value="Flagella_assembly_related"/>
</dbReference>
<evidence type="ECO:0000256" key="2">
    <source>
        <dbReference type="ARBA" id="ARBA00022440"/>
    </source>
</evidence>
<dbReference type="OrthoDB" id="121879at2157"/>
<dbReference type="GeneID" id="10041523"/>
<organism evidence="4 5">
    <name type="scientific">Thermococcus barophilus (strain DSM 11836 / MP)</name>
    <dbReference type="NCBI Taxonomy" id="391623"/>
    <lineage>
        <taxon>Archaea</taxon>
        <taxon>Methanobacteriati</taxon>
        <taxon>Methanobacteriota</taxon>
        <taxon>Thermococci</taxon>
        <taxon>Thermococcales</taxon>
        <taxon>Thermococcaceae</taxon>
        <taxon>Thermococcus</taxon>
    </lineage>
</organism>
<accession>F0LGX4</accession>
<dbReference type="eggNOG" id="arCOG02964">
    <property type="taxonomic scope" value="Archaea"/>
</dbReference>
<comment type="subcellular location">
    <subcellularLocation>
        <location evidence="1">Archaeal flagellum</location>
    </subcellularLocation>
</comment>
<dbReference type="PANTHER" id="PTHR40698">
    <property type="entry name" value="FLAGELLA-RELATED PROTEIN E-RELATED-RELATED"/>
    <property type="match status" value="1"/>
</dbReference>
<evidence type="ECO:0000259" key="3">
    <source>
        <dbReference type="Pfam" id="PF04659"/>
    </source>
</evidence>